<evidence type="ECO:0000313" key="4">
    <source>
        <dbReference type="Proteomes" id="UP000464751"/>
    </source>
</evidence>
<dbReference type="SUPFAM" id="SSF103481">
    <property type="entry name" value="Multidrug resistance efflux transporter EmrE"/>
    <property type="match status" value="2"/>
</dbReference>
<feature type="transmembrane region" description="Helical" evidence="1">
    <location>
        <begin position="304"/>
        <end position="324"/>
    </location>
</feature>
<dbReference type="Proteomes" id="UP000464751">
    <property type="component" value="Chromosome"/>
</dbReference>
<evidence type="ECO:0000256" key="1">
    <source>
        <dbReference type="SAM" id="Phobius"/>
    </source>
</evidence>
<accession>A0A6P1YI39</accession>
<dbReference type="KEGG" id="apra:G3A50_04170"/>
<feature type="domain" description="EamA" evidence="2">
    <location>
        <begin position="206"/>
        <end position="345"/>
    </location>
</feature>
<reference evidence="3 4" key="1">
    <citation type="submission" date="2020-02" db="EMBL/GenBank/DDBJ databases">
        <authorList>
            <person name="Li G."/>
        </authorList>
    </citation>
    <scope>NUCLEOTIDE SEQUENCE [LARGE SCALE GENOMIC DNA]</scope>
    <source>
        <strain evidence="3 4">DSM 102029</strain>
    </source>
</reference>
<keyword evidence="1" id="KW-0812">Transmembrane</keyword>
<feature type="transmembrane region" description="Helical" evidence="1">
    <location>
        <begin position="209"/>
        <end position="228"/>
    </location>
</feature>
<feature type="transmembrane region" description="Helical" evidence="1">
    <location>
        <begin position="6"/>
        <end position="26"/>
    </location>
</feature>
<feature type="transmembrane region" description="Helical" evidence="1">
    <location>
        <begin position="141"/>
        <end position="162"/>
    </location>
</feature>
<keyword evidence="1" id="KW-0472">Membrane</keyword>
<feature type="transmembrane region" description="Helical" evidence="1">
    <location>
        <begin position="169"/>
        <end position="189"/>
    </location>
</feature>
<dbReference type="AlphaFoldDB" id="A0A6P1YI39"/>
<feature type="transmembrane region" description="Helical" evidence="1">
    <location>
        <begin position="330"/>
        <end position="346"/>
    </location>
</feature>
<feature type="transmembrane region" description="Helical" evidence="1">
    <location>
        <begin position="38"/>
        <end position="58"/>
    </location>
</feature>
<keyword evidence="1" id="KW-1133">Transmembrane helix</keyword>
<feature type="transmembrane region" description="Helical" evidence="1">
    <location>
        <begin position="274"/>
        <end position="297"/>
    </location>
</feature>
<sequence>MAPPPASAALPASFAADGLGASAMLVDELLLGRQRRHAFLAVLAAALCIGFSAIFVRLSDVGPAAIGFWRLLFSLGPMAIWAYAEQRAALVQRGVPVRGLLSRALIAGVSTRQLAYTVVAGAFFAADVICFHAALLRTTTANALLLGNLSVVFVFIFGWLLLGERPTRGLVVAMSLALPGAALIVGASTGVHRAPTHDMTPGASVLGDFLALGAAAFYGAYLLVLRALRRGGEGHAPALGGGTVALLSSAAGAVFCLVWAVVTGEVLVPQSVQGLLAVMGLGLVAHAAGQGLATFALGRLPAGVISVGLLLQIVVGTSFAALLFDEVPSGGVLAGGALVVAGVVALRRPRRASAS</sequence>
<evidence type="ECO:0000259" key="2">
    <source>
        <dbReference type="Pfam" id="PF00892"/>
    </source>
</evidence>
<dbReference type="GO" id="GO:0016020">
    <property type="term" value="C:membrane"/>
    <property type="evidence" value="ECO:0007669"/>
    <property type="project" value="InterPro"/>
</dbReference>
<evidence type="ECO:0000313" key="3">
    <source>
        <dbReference type="EMBL" id="QIB32998.1"/>
    </source>
</evidence>
<organism evidence="3 4">
    <name type="scientific">Ancylobacter pratisalsi</name>
    <dbReference type="NCBI Taxonomy" id="1745854"/>
    <lineage>
        <taxon>Bacteria</taxon>
        <taxon>Pseudomonadati</taxon>
        <taxon>Pseudomonadota</taxon>
        <taxon>Alphaproteobacteria</taxon>
        <taxon>Hyphomicrobiales</taxon>
        <taxon>Xanthobacteraceae</taxon>
        <taxon>Ancylobacter</taxon>
    </lineage>
</organism>
<dbReference type="InterPro" id="IPR037185">
    <property type="entry name" value="EmrE-like"/>
</dbReference>
<feature type="domain" description="EamA" evidence="2">
    <location>
        <begin position="39"/>
        <end position="185"/>
    </location>
</feature>
<dbReference type="EMBL" id="CP048630">
    <property type="protein sequence ID" value="QIB32998.1"/>
    <property type="molecule type" value="Genomic_DNA"/>
</dbReference>
<proteinExistence type="predicted"/>
<feature type="transmembrane region" description="Helical" evidence="1">
    <location>
        <begin position="64"/>
        <end position="84"/>
    </location>
</feature>
<feature type="transmembrane region" description="Helical" evidence="1">
    <location>
        <begin position="114"/>
        <end position="135"/>
    </location>
</feature>
<gene>
    <name evidence="3" type="ORF">G3A50_04170</name>
</gene>
<protein>
    <submittedName>
        <fullName evidence="3">DMT family transporter</fullName>
    </submittedName>
</protein>
<dbReference type="RefSeq" id="WP_163074083.1">
    <property type="nucleotide sequence ID" value="NZ_CP048630.1"/>
</dbReference>
<feature type="transmembrane region" description="Helical" evidence="1">
    <location>
        <begin position="240"/>
        <end position="262"/>
    </location>
</feature>
<dbReference type="PANTHER" id="PTHR22911:SF76">
    <property type="entry name" value="EAMA DOMAIN-CONTAINING PROTEIN"/>
    <property type="match status" value="1"/>
</dbReference>
<dbReference type="InterPro" id="IPR000620">
    <property type="entry name" value="EamA_dom"/>
</dbReference>
<name>A0A6P1YI39_9HYPH</name>
<dbReference type="Pfam" id="PF00892">
    <property type="entry name" value="EamA"/>
    <property type="match status" value="2"/>
</dbReference>
<dbReference type="PANTHER" id="PTHR22911">
    <property type="entry name" value="ACYL-MALONYL CONDENSING ENZYME-RELATED"/>
    <property type="match status" value="1"/>
</dbReference>
<keyword evidence="4" id="KW-1185">Reference proteome</keyword>